<dbReference type="Pfam" id="PF06386">
    <property type="entry name" value="GvpL_GvpF"/>
    <property type="match status" value="1"/>
</dbReference>
<evidence type="ECO:0000256" key="3">
    <source>
        <dbReference type="ARBA" id="ARBA00035643"/>
    </source>
</evidence>
<gene>
    <name evidence="4" type="ORF">FHX44_116104</name>
</gene>
<dbReference type="RefSeq" id="WP_147258888.1">
    <property type="nucleotide sequence ID" value="NZ_VIWU01000001.1"/>
</dbReference>
<accession>A0A561SZ70</accession>
<evidence type="ECO:0000313" key="5">
    <source>
        <dbReference type="Proteomes" id="UP000321261"/>
    </source>
</evidence>
<dbReference type="GO" id="GO:0031412">
    <property type="term" value="P:gas vesicle organization"/>
    <property type="evidence" value="ECO:0007669"/>
    <property type="project" value="InterPro"/>
</dbReference>
<proteinExistence type="inferred from homology"/>
<keyword evidence="1" id="KW-0304">Gas vesicle</keyword>
<dbReference type="OrthoDB" id="146444at2"/>
<dbReference type="InterPro" id="IPR009430">
    <property type="entry name" value="GvpL/GvpF"/>
</dbReference>
<evidence type="ECO:0000313" key="4">
    <source>
        <dbReference type="EMBL" id="TWF80166.1"/>
    </source>
</evidence>
<name>A0A561SZ70_9PSEU</name>
<dbReference type="PANTHER" id="PTHR36852">
    <property type="entry name" value="PROTEIN GVPL 2"/>
    <property type="match status" value="1"/>
</dbReference>
<sequence>MTDTLVYLYAVADAADAQDHAISGVEGAPVRRVVADGLAAVVSSVDAERFGEEALRRSLEDLQWLEKVARSHHEVVASLARSGPVAPVRMATVYLDDQNVRALLHDRASALHRALDRVRGRSEWGVKAYAVPAPEADDRDEADGAKPGTSYLMRRRSERDRAAGGLRAAVEAADAVHRVISDLADATRRYEPQDPRLSGRREQMVLNAAYLVDEAGAAAVRRLVEDRDVPELRLELTGPWAPYSFATLEEP</sequence>
<protein>
    <submittedName>
        <fullName evidence="4">Gas vesicle protein GvpL/GvpF</fullName>
    </submittedName>
</protein>
<dbReference type="Proteomes" id="UP000321261">
    <property type="component" value="Unassembled WGS sequence"/>
</dbReference>
<organism evidence="4 5">
    <name type="scientific">Pseudonocardia hierapolitana</name>
    <dbReference type="NCBI Taxonomy" id="1128676"/>
    <lineage>
        <taxon>Bacteria</taxon>
        <taxon>Bacillati</taxon>
        <taxon>Actinomycetota</taxon>
        <taxon>Actinomycetes</taxon>
        <taxon>Pseudonocardiales</taxon>
        <taxon>Pseudonocardiaceae</taxon>
        <taxon>Pseudonocardia</taxon>
    </lineage>
</organism>
<dbReference type="EMBL" id="VIWU01000001">
    <property type="protein sequence ID" value="TWF80166.1"/>
    <property type="molecule type" value="Genomic_DNA"/>
</dbReference>
<evidence type="ECO:0000256" key="1">
    <source>
        <dbReference type="ARBA" id="ARBA00022987"/>
    </source>
</evidence>
<keyword evidence="5" id="KW-1185">Reference proteome</keyword>
<dbReference type="AlphaFoldDB" id="A0A561SZ70"/>
<comment type="subcellular location">
    <subcellularLocation>
        <location evidence="2">Gas vesicle</location>
    </subcellularLocation>
</comment>
<reference evidence="4 5" key="1">
    <citation type="submission" date="2019-06" db="EMBL/GenBank/DDBJ databases">
        <title>Sequencing the genomes of 1000 actinobacteria strains.</title>
        <authorList>
            <person name="Klenk H.-P."/>
        </authorList>
    </citation>
    <scope>NUCLEOTIDE SEQUENCE [LARGE SCALE GENOMIC DNA]</scope>
    <source>
        <strain evidence="4 5">DSM 45671</strain>
    </source>
</reference>
<dbReference type="PANTHER" id="PTHR36852:SF1">
    <property type="entry name" value="PROTEIN GVPL 2"/>
    <property type="match status" value="1"/>
</dbReference>
<evidence type="ECO:0000256" key="2">
    <source>
        <dbReference type="ARBA" id="ARBA00035108"/>
    </source>
</evidence>
<comment type="similarity">
    <text evidence="3">Belongs to the gas vesicle GvpF/GvpL family.</text>
</comment>
<dbReference type="GO" id="GO:0031411">
    <property type="term" value="C:gas vesicle"/>
    <property type="evidence" value="ECO:0007669"/>
    <property type="project" value="UniProtKB-SubCell"/>
</dbReference>
<comment type="caution">
    <text evidence="4">The sequence shown here is derived from an EMBL/GenBank/DDBJ whole genome shotgun (WGS) entry which is preliminary data.</text>
</comment>